<dbReference type="InterPro" id="IPR050631">
    <property type="entry name" value="PheA/TfdB_FAD_monoxygenase"/>
</dbReference>
<evidence type="ECO:0000313" key="4">
    <source>
        <dbReference type="Proteomes" id="UP000002745"/>
    </source>
</evidence>
<dbReference type="NCBIfam" id="NF004829">
    <property type="entry name" value="PRK06183.1-3"/>
    <property type="match status" value="1"/>
</dbReference>
<dbReference type="Gene3D" id="3.50.50.60">
    <property type="entry name" value="FAD/NAD(P)-binding domain"/>
    <property type="match status" value="1"/>
</dbReference>
<dbReference type="STRING" id="582402.Hbal_2586"/>
<dbReference type="HOGENOM" id="CLU_009665_20_2_5"/>
<dbReference type="InterPro" id="IPR002938">
    <property type="entry name" value="FAD-bd"/>
</dbReference>
<dbReference type="PRINTS" id="PR00420">
    <property type="entry name" value="RNGMNOXGNASE"/>
</dbReference>
<gene>
    <name evidence="3" type="ordered locus">Hbal_2586</name>
</gene>
<keyword evidence="1" id="KW-0560">Oxidoreductase</keyword>
<dbReference type="Proteomes" id="UP000002745">
    <property type="component" value="Chromosome"/>
</dbReference>
<dbReference type="InterPro" id="IPR036188">
    <property type="entry name" value="FAD/NAD-bd_sf"/>
</dbReference>
<evidence type="ECO:0000256" key="1">
    <source>
        <dbReference type="ARBA" id="ARBA00023002"/>
    </source>
</evidence>
<dbReference type="eggNOG" id="COG0654">
    <property type="taxonomic scope" value="Bacteria"/>
</dbReference>
<reference evidence="4" key="1">
    <citation type="journal article" date="2011" name="J. Bacteriol.">
        <title>Genome sequences of eight morphologically diverse alphaproteobacteria.</title>
        <authorList>
            <consortium name="US DOE Joint Genome Institute"/>
            <person name="Brown P.J."/>
            <person name="Kysela D.T."/>
            <person name="Buechlein A."/>
            <person name="Hemmerich C."/>
            <person name="Brun Y.V."/>
        </authorList>
    </citation>
    <scope>NUCLEOTIDE SEQUENCE [LARGE SCALE GENOMIC DNA]</scope>
    <source>
        <strain evidence="4">ATCC 49814 / DSM 5838 / IFAM 1418</strain>
    </source>
</reference>
<dbReference type="PANTHER" id="PTHR43476">
    <property type="entry name" value="3-(3-HYDROXY-PHENYL)PROPIONATE/3-HYDROXYCINNAMIC ACID HYDROXYLASE"/>
    <property type="match status" value="1"/>
</dbReference>
<name>C6XP81_HIRBI</name>
<evidence type="ECO:0000259" key="2">
    <source>
        <dbReference type="Pfam" id="PF01494"/>
    </source>
</evidence>
<protein>
    <submittedName>
        <fullName evidence="3">Monooxygenase FAD-binding</fullName>
    </submittedName>
</protein>
<keyword evidence="4" id="KW-1185">Reference proteome</keyword>
<dbReference type="SUPFAM" id="SSF51905">
    <property type="entry name" value="FAD/NAD(P)-binding domain"/>
    <property type="match status" value="1"/>
</dbReference>
<dbReference type="GO" id="GO:0071949">
    <property type="term" value="F:FAD binding"/>
    <property type="evidence" value="ECO:0007669"/>
    <property type="project" value="InterPro"/>
</dbReference>
<dbReference type="Gene3D" id="3.30.70.2450">
    <property type="match status" value="1"/>
</dbReference>
<dbReference type="Pfam" id="PF01494">
    <property type="entry name" value="FAD_binding_3"/>
    <property type="match status" value="1"/>
</dbReference>
<dbReference type="PANTHER" id="PTHR43476:SF3">
    <property type="entry name" value="FAD-BINDING MONOOXYGENASE"/>
    <property type="match status" value="1"/>
</dbReference>
<dbReference type="KEGG" id="hba:Hbal_2586"/>
<feature type="domain" description="FAD-binding" evidence="2">
    <location>
        <begin position="6"/>
        <end position="344"/>
    </location>
</feature>
<keyword evidence="3" id="KW-0503">Monooxygenase</keyword>
<organism evidence="3 4">
    <name type="scientific">Hirschia baltica (strain ATCC 49814 / DSM 5838 / IFAM 1418)</name>
    <dbReference type="NCBI Taxonomy" id="582402"/>
    <lineage>
        <taxon>Bacteria</taxon>
        <taxon>Pseudomonadati</taxon>
        <taxon>Pseudomonadota</taxon>
        <taxon>Alphaproteobacteria</taxon>
        <taxon>Hyphomonadales</taxon>
        <taxon>Hyphomonadaceae</taxon>
        <taxon>Hirschia</taxon>
    </lineage>
</organism>
<dbReference type="EMBL" id="CP001678">
    <property type="protein sequence ID" value="ACT60261.1"/>
    <property type="molecule type" value="Genomic_DNA"/>
</dbReference>
<dbReference type="GO" id="GO:0008688">
    <property type="term" value="F:3-(3-hydroxyphenyl)propionate hydroxylase activity"/>
    <property type="evidence" value="ECO:0007669"/>
    <property type="project" value="TreeGrafter"/>
</dbReference>
<dbReference type="AlphaFoldDB" id="C6XP81"/>
<dbReference type="RefSeq" id="WP_015828411.1">
    <property type="nucleotide sequence ID" value="NC_012982.1"/>
</dbReference>
<evidence type="ECO:0000313" key="3">
    <source>
        <dbReference type="EMBL" id="ACT60261.1"/>
    </source>
</evidence>
<accession>C6XP81</accession>
<proteinExistence type="predicted"/>
<dbReference type="GO" id="GO:0019622">
    <property type="term" value="P:3-(3-hydroxy)phenylpropionate catabolic process"/>
    <property type="evidence" value="ECO:0007669"/>
    <property type="project" value="TreeGrafter"/>
</dbReference>
<dbReference type="OrthoDB" id="9791689at2"/>
<sequence>MSGCNEYDVIVIGAGPTGMTLALFLAQNGVKTLVLDKEEDVYPLPRAAHIDHEIMRIFQDLGVADVVESTCRSSKTYDFVTGDGRMLMQFDGLDAIGPGGWPVGNMIHQPSIERILRDAASKNSNLDLWTNCEFEAFFENDSGVAVVLKSGEKSVRLSASFLVGADGARSSVRRQAGIEQEDLNFDEPWLVVDAIVHDFDRLPKVNLQICDPERPTSCVLMGSGRHRWEFMLKPDEVPEEMARDSVVAGLLEPWGVEGAVEIERTAVYRFNAKVAKSWRKARVFLAGDAAHLTPPFAGQGMCAGIRDAANLAWKLVQFLKFGASDGLLETYQNERDAHARGYIQLAIAMGQTVCMTDIAKAEARDADMLAARAERRLLAPPPPLHLKAGFLSDSVAAGHYFPQFRLEGSCVVRLDEILGGGARMITRDVVGVIDDTYITIKSILDPALKPFHQLLLGWLDLHEVNAVLIRPDHYVFGTGEPASLVEDWKTRL</sequence>